<organism evidence="3 4">
    <name type="scientific">Chaetomium fimeti</name>
    <dbReference type="NCBI Taxonomy" id="1854472"/>
    <lineage>
        <taxon>Eukaryota</taxon>
        <taxon>Fungi</taxon>
        <taxon>Dikarya</taxon>
        <taxon>Ascomycota</taxon>
        <taxon>Pezizomycotina</taxon>
        <taxon>Sordariomycetes</taxon>
        <taxon>Sordariomycetidae</taxon>
        <taxon>Sordariales</taxon>
        <taxon>Chaetomiaceae</taxon>
        <taxon>Chaetomium</taxon>
    </lineage>
</organism>
<keyword evidence="2" id="KW-0472">Membrane</keyword>
<reference evidence="3" key="1">
    <citation type="journal article" date="2023" name="Mol. Phylogenet. Evol.">
        <title>Genome-scale phylogeny and comparative genomics of the fungal order Sordariales.</title>
        <authorList>
            <person name="Hensen N."/>
            <person name="Bonometti L."/>
            <person name="Westerberg I."/>
            <person name="Brannstrom I.O."/>
            <person name="Guillou S."/>
            <person name="Cros-Aarteil S."/>
            <person name="Calhoun S."/>
            <person name="Haridas S."/>
            <person name="Kuo A."/>
            <person name="Mondo S."/>
            <person name="Pangilinan J."/>
            <person name="Riley R."/>
            <person name="LaButti K."/>
            <person name="Andreopoulos B."/>
            <person name="Lipzen A."/>
            <person name="Chen C."/>
            <person name="Yan M."/>
            <person name="Daum C."/>
            <person name="Ng V."/>
            <person name="Clum A."/>
            <person name="Steindorff A."/>
            <person name="Ohm R.A."/>
            <person name="Martin F."/>
            <person name="Silar P."/>
            <person name="Natvig D.O."/>
            <person name="Lalanne C."/>
            <person name="Gautier V."/>
            <person name="Ament-Velasquez S.L."/>
            <person name="Kruys A."/>
            <person name="Hutchinson M.I."/>
            <person name="Powell A.J."/>
            <person name="Barry K."/>
            <person name="Miller A.N."/>
            <person name="Grigoriev I.V."/>
            <person name="Debuchy R."/>
            <person name="Gladieux P."/>
            <person name="Hiltunen Thoren M."/>
            <person name="Johannesson H."/>
        </authorList>
    </citation>
    <scope>NUCLEOTIDE SEQUENCE</scope>
    <source>
        <strain evidence="3">CBS 168.71</strain>
    </source>
</reference>
<dbReference type="AlphaFoldDB" id="A0AAE0LUW5"/>
<feature type="transmembrane region" description="Helical" evidence="2">
    <location>
        <begin position="96"/>
        <end position="114"/>
    </location>
</feature>
<keyword evidence="2" id="KW-0812">Transmembrane</keyword>
<evidence type="ECO:0000256" key="1">
    <source>
        <dbReference type="SAM" id="MobiDB-lite"/>
    </source>
</evidence>
<feature type="region of interest" description="Disordered" evidence="1">
    <location>
        <begin position="44"/>
        <end position="92"/>
    </location>
</feature>
<dbReference type="EMBL" id="JAUEPN010000002">
    <property type="protein sequence ID" value="KAK3298413.1"/>
    <property type="molecule type" value="Genomic_DNA"/>
</dbReference>
<name>A0AAE0LUW5_9PEZI</name>
<keyword evidence="4" id="KW-1185">Reference proteome</keyword>
<evidence type="ECO:0000313" key="3">
    <source>
        <dbReference type="EMBL" id="KAK3298413.1"/>
    </source>
</evidence>
<dbReference type="Proteomes" id="UP001278766">
    <property type="component" value="Unassembled WGS sequence"/>
</dbReference>
<keyword evidence="2" id="KW-1133">Transmembrane helix</keyword>
<feature type="region of interest" description="Disordered" evidence="1">
    <location>
        <begin position="1"/>
        <end position="30"/>
    </location>
</feature>
<protein>
    <submittedName>
        <fullName evidence="3">Uncharacterized protein</fullName>
    </submittedName>
</protein>
<dbReference type="RefSeq" id="XP_062661927.1">
    <property type="nucleotide sequence ID" value="XM_062802118.1"/>
</dbReference>
<accession>A0AAE0LUW5</accession>
<feature type="compositionally biased region" description="Basic residues" evidence="1">
    <location>
        <begin position="1"/>
        <end position="10"/>
    </location>
</feature>
<proteinExistence type="predicted"/>
<evidence type="ECO:0000313" key="4">
    <source>
        <dbReference type="Proteomes" id="UP001278766"/>
    </source>
</evidence>
<dbReference type="GeneID" id="87839066"/>
<gene>
    <name evidence="3" type="ORF">B0H64DRAFT_370905</name>
</gene>
<comment type="caution">
    <text evidence="3">The sequence shown here is derived from an EMBL/GenBank/DDBJ whole genome shotgun (WGS) entry which is preliminary data.</text>
</comment>
<sequence length="120" mass="13551">MERSPRKRAQGRCSHYQQLGRVERGPSDSPYSAYRQYRYLCYPPPSGRPMRSPIPLLSDSESSAECPAPPGSRMSRSSRHSPIAIPSDREGTSDVLGCKLFLVLSLLILPYYLFPSTFFH</sequence>
<reference evidence="3" key="2">
    <citation type="submission" date="2023-06" db="EMBL/GenBank/DDBJ databases">
        <authorList>
            <consortium name="Lawrence Berkeley National Laboratory"/>
            <person name="Haridas S."/>
            <person name="Hensen N."/>
            <person name="Bonometti L."/>
            <person name="Westerberg I."/>
            <person name="Brannstrom I.O."/>
            <person name="Guillou S."/>
            <person name="Cros-Aarteil S."/>
            <person name="Calhoun S."/>
            <person name="Kuo A."/>
            <person name="Mondo S."/>
            <person name="Pangilinan J."/>
            <person name="Riley R."/>
            <person name="Labutti K."/>
            <person name="Andreopoulos B."/>
            <person name="Lipzen A."/>
            <person name="Chen C."/>
            <person name="Yanf M."/>
            <person name="Daum C."/>
            <person name="Ng V."/>
            <person name="Clum A."/>
            <person name="Steindorff A."/>
            <person name="Ohm R."/>
            <person name="Martin F."/>
            <person name="Silar P."/>
            <person name="Natvig D."/>
            <person name="Lalanne C."/>
            <person name="Gautier V."/>
            <person name="Ament-Velasquez S.L."/>
            <person name="Kruys A."/>
            <person name="Hutchinson M.I."/>
            <person name="Powell A.J."/>
            <person name="Barry K."/>
            <person name="Miller A.N."/>
            <person name="Grigoriev I.V."/>
            <person name="Debuchy R."/>
            <person name="Gladieux P."/>
            <person name="Thoren M.H."/>
            <person name="Johannesson H."/>
        </authorList>
    </citation>
    <scope>NUCLEOTIDE SEQUENCE</scope>
    <source>
        <strain evidence="3">CBS 168.71</strain>
    </source>
</reference>
<evidence type="ECO:0000256" key="2">
    <source>
        <dbReference type="SAM" id="Phobius"/>
    </source>
</evidence>